<organism evidence="18 19">
    <name type="scientific">Petrolisthes cinctipes</name>
    <name type="common">Flat porcelain crab</name>
    <dbReference type="NCBI Taxonomy" id="88211"/>
    <lineage>
        <taxon>Eukaryota</taxon>
        <taxon>Metazoa</taxon>
        <taxon>Ecdysozoa</taxon>
        <taxon>Arthropoda</taxon>
        <taxon>Crustacea</taxon>
        <taxon>Multicrustacea</taxon>
        <taxon>Malacostraca</taxon>
        <taxon>Eumalacostraca</taxon>
        <taxon>Eucarida</taxon>
        <taxon>Decapoda</taxon>
        <taxon>Pleocyemata</taxon>
        <taxon>Anomura</taxon>
        <taxon>Galatheoidea</taxon>
        <taxon>Porcellanidae</taxon>
        <taxon>Petrolisthes</taxon>
    </lineage>
</organism>
<dbReference type="Pfam" id="PF00462">
    <property type="entry name" value="Glutaredoxin"/>
    <property type="match status" value="1"/>
</dbReference>
<reference evidence="18" key="1">
    <citation type="submission" date="2023-10" db="EMBL/GenBank/DDBJ databases">
        <title>Genome assemblies of two species of porcelain crab, Petrolisthes cinctipes and Petrolisthes manimaculis (Anomura: Porcellanidae).</title>
        <authorList>
            <person name="Angst P."/>
        </authorList>
    </citation>
    <scope>NUCLEOTIDE SEQUENCE</scope>
    <source>
        <strain evidence="18">PB745_01</strain>
        <tissue evidence="18">Gill</tissue>
    </source>
</reference>
<dbReference type="GO" id="GO:0015035">
    <property type="term" value="F:protein-disulfide reductase activity"/>
    <property type="evidence" value="ECO:0007669"/>
    <property type="project" value="TreeGrafter"/>
</dbReference>
<accession>A0AAE1FHD3</accession>
<dbReference type="FunFam" id="3.40.30.10:FF:000026">
    <property type="entry name" value="Glutaredoxin 2"/>
    <property type="match status" value="1"/>
</dbReference>
<keyword evidence="4" id="KW-0001">2Fe-2S</keyword>
<keyword evidence="13" id="KW-0676">Redox-active center</keyword>
<dbReference type="PROSITE" id="PS51354">
    <property type="entry name" value="GLUTAREDOXIN_2"/>
    <property type="match status" value="1"/>
</dbReference>
<dbReference type="PRINTS" id="PR00160">
    <property type="entry name" value="GLUTAREDOXIN"/>
</dbReference>
<dbReference type="SUPFAM" id="SSF52833">
    <property type="entry name" value="Thioredoxin-like"/>
    <property type="match status" value="1"/>
</dbReference>
<keyword evidence="9" id="KW-0411">Iron-sulfur</keyword>
<dbReference type="PANTHER" id="PTHR46679">
    <property type="match status" value="1"/>
</dbReference>
<sequence>MGLYYSLQVSDEEDAVHYLSGLYSKLLYHHQMGGSPSCQIAAVDMRGPVAAKVKNQIKENCVIIYSKTYCPYCKIAKKTFNDLGVPYEVYELDKMPDGVSVQDVLDNMTGTRTVPRVFVSGQCIGGGTETRQLYKEGKLLDMVNKCLAS</sequence>
<evidence type="ECO:0000256" key="16">
    <source>
        <dbReference type="ARBA" id="ARBA00039819"/>
    </source>
</evidence>
<dbReference type="GO" id="GO:0005739">
    <property type="term" value="C:mitochondrion"/>
    <property type="evidence" value="ECO:0007669"/>
    <property type="project" value="UniProtKB-SubCell"/>
</dbReference>
<evidence type="ECO:0000256" key="9">
    <source>
        <dbReference type="ARBA" id="ARBA00023014"/>
    </source>
</evidence>
<keyword evidence="6" id="KW-0809">Transit peptide</keyword>
<dbReference type="GO" id="GO:0051537">
    <property type="term" value="F:2 iron, 2 sulfur cluster binding"/>
    <property type="evidence" value="ECO:0007669"/>
    <property type="project" value="UniProtKB-KW"/>
</dbReference>
<protein>
    <recommendedName>
        <fullName evidence="16">Glutaredoxin-2, mitochondrial</fullName>
    </recommendedName>
</protein>
<proteinExistence type="inferred from homology"/>
<name>A0AAE1FHD3_PETCI</name>
<comment type="caution">
    <text evidence="18">The sequence shown here is derived from an EMBL/GenBank/DDBJ whole genome shotgun (WGS) entry which is preliminary data.</text>
</comment>
<feature type="domain" description="Glutaredoxin" evidence="17">
    <location>
        <begin position="62"/>
        <end position="124"/>
    </location>
</feature>
<evidence type="ECO:0000256" key="5">
    <source>
        <dbReference type="ARBA" id="ARBA00022723"/>
    </source>
</evidence>
<evidence type="ECO:0000256" key="6">
    <source>
        <dbReference type="ARBA" id="ARBA00022946"/>
    </source>
</evidence>
<dbReference type="InterPro" id="IPR036249">
    <property type="entry name" value="Thioredoxin-like_sf"/>
</dbReference>
<comment type="subunit">
    <text evidence="15">Monomer; active form. Homodimer; inactive form. The homodimer is probably linked by 1 2Fe-2S cluster.</text>
</comment>
<evidence type="ECO:0000313" key="18">
    <source>
        <dbReference type="EMBL" id="KAK3873751.1"/>
    </source>
</evidence>
<gene>
    <name evidence="18" type="ORF">Pcinc_021258</name>
</gene>
<comment type="similarity">
    <text evidence="2">Belongs to the glutaredoxin family.</text>
</comment>
<keyword evidence="8" id="KW-0408">Iron</keyword>
<dbReference type="InterPro" id="IPR014025">
    <property type="entry name" value="Glutaredoxin_subgr"/>
</dbReference>
<evidence type="ECO:0000256" key="11">
    <source>
        <dbReference type="ARBA" id="ARBA00023157"/>
    </source>
</evidence>
<evidence type="ECO:0000259" key="17">
    <source>
        <dbReference type="Pfam" id="PF00462"/>
    </source>
</evidence>
<keyword evidence="19" id="KW-1185">Reference proteome</keyword>
<dbReference type="InterPro" id="IPR011899">
    <property type="entry name" value="Glutaredoxin_euk/vir"/>
</dbReference>
<comment type="subcellular location">
    <subcellularLocation>
        <location evidence="1">Mitochondrion</location>
    </subcellularLocation>
</comment>
<dbReference type="CDD" id="cd03419">
    <property type="entry name" value="GRX_GRXh_1_2_like"/>
    <property type="match status" value="1"/>
</dbReference>
<evidence type="ECO:0000256" key="2">
    <source>
        <dbReference type="ARBA" id="ARBA00007787"/>
    </source>
</evidence>
<evidence type="ECO:0000256" key="12">
    <source>
        <dbReference type="ARBA" id="ARBA00023206"/>
    </source>
</evidence>
<evidence type="ECO:0000256" key="1">
    <source>
        <dbReference type="ARBA" id="ARBA00004173"/>
    </source>
</evidence>
<keyword evidence="3" id="KW-0813">Transport</keyword>
<dbReference type="NCBIfam" id="TIGR02180">
    <property type="entry name" value="GRX_euk"/>
    <property type="match status" value="1"/>
</dbReference>
<dbReference type="InterPro" id="IPR002109">
    <property type="entry name" value="Glutaredoxin"/>
</dbReference>
<dbReference type="PANTHER" id="PTHR46679:SF1">
    <property type="entry name" value="GLUTAREDOXIN-2, MITOCHONDRIAL"/>
    <property type="match status" value="1"/>
</dbReference>
<dbReference type="GO" id="GO:0046872">
    <property type="term" value="F:metal ion binding"/>
    <property type="evidence" value="ECO:0007669"/>
    <property type="project" value="UniProtKB-KW"/>
</dbReference>
<evidence type="ECO:0000256" key="3">
    <source>
        <dbReference type="ARBA" id="ARBA00022448"/>
    </source>
</evidence>
<dbReference type="Gene3D" id="3.40.30.10">
    <property type="entry name" value="Glutaredoxin"/>
    <property type="match status" value="1"/>
</dbReference>
<evidence type="ECO:0000256" key="13">
    <source>
        <dbReference type="ARBA" id="ARBA00023284"/>
    </source>
</evidence>
<evidence type="ECO:0000256" key="7">
    <source>
        <dbReference type="ARBA" id="ARBA00022982"/>
    </source>
</evidence>
<keyword evidence="12" id="KW-0318">Glutathionylation</keyword>
<evidence type="ECO:0000256" key="14">
    <source>
        <dbReference type="ARBA" id="ARBA00037470"/>
    </source>
</evidence>
<keyword evidence="5" id="KW-0479">Metal-binding</keyword>
<keyword evidence="11" id="KW-1015">Disulfide bond</keyword>
<dbReference type="AlphaFoldDB" id="A0AAE1FHD3"/>
<evidence type="ECO:0000256" key="4">
    <source>
        <dbReference type="ARBA" id="ARBA00022714"/>
    </source>
</evidence>
<evidence type="ECO:0000256" key="15">
    <source>
        <dbReference type="ARBA" id="ARBA00038558"/>
    </source>
</evidence>
<dbReference type="Proteomes" id="UP001286313">
    <property type="component" value="Unassembled WGS sequence"/>
</dbReference>
<evidence type="ECO:0000256" key="8">
    <source>
        <dbReference type="ARBA" id="ARBA00023004"/>
    </source>
</evidence>
<comment type="function">
    <text evidence="14">Glutathione-dependent oxidoreductase that facilitates the maintenance of mitochondrial redox homeostasis upon induction of apoptosis by oxidative stress. Involved in response to hydrogen peroxide and regulation of apoptosis caused by oxidative stress. Acts as a very efficient catalyst of monothiol reactions because of its high affinity for protein glutathione-mixed disulfides. Can receive electrons not only from glutathione (GSH), but also from thioredoxin reductase supporting both monothiol and dithiol reactions. Efficiently catalyzes both glutathionylation and deglutathionylation of mitochondrial complex I, which in turn regulates the superoxide production by the complex. Overexpression decreases the susceptibility to apoptosis and prevents loss of cardiolipin and cytochrome c release.</text>
</comment>
<keyword evidence="7" id="KW-0249">Electron transport</keyword>
<dbReference type="EMBL" id="JAWQEG010002185">
    <property type="protein sequence ID" value="KAK3873751.1"/>
    <property type="molecule type" value="Genomic_DNA"/>
</dbReference>
<evidence type="ECO:0000313" key="19">
    <source>
        <dbReference type="Proteomes" id="UP001286313"/>
    </source>
</evidence>
<evidence type="ECO:0000256" key="10">
    <source>
        <dbReference type="ARBA" id="ARBA00023128"/>
    </source>
</evidence>
<keyword evidence="10" id="KW-0496">Mitochondrion</keyword>